<dbReference type="AlphaFoldDB" id="A0A9W8UQV8"/>
<name>A0A9W8UQV8_AKAMU</name>
<organism evidence="1 2">
    <name type="scientific">Akanthomyces muscarius</name>
    <name type="common">Entomopathogenic fungus</name>
    <name type="synonym">Lecanicillium muscarium</name>
    <dbReference type="NCBI Taxonomy" id="2231603"/>
    <lineage>
        <taxon>Eukaryota</taxon>
        <taxon>Fungi</taxon>
        <taxon>Dikarya</taxon>
        <taxon>Ascomycota</taxon>
        <taxon>Pezizomycotina</taxon>
        <taxon>Sordariomycetes</taxon>
        <taxon>Hypocreomycetidae</taxon>
        <taxon>Hypocreales</taxon>
        <taxon>Cordycipitaceae</taxon>
        <taxon>Akanthomyces</taxon>
    </lineage>
</organism>
<keyword evidence="2" id="KW-1185">Reference proteome</keyword>
<dbReference type="Proteomes" id="UP001144673">
    <property type="component" value="Unassembled WGS sequence"/>
</dbReference>
<protein>
    <submittedName>
        <fullName evidence="1">Uncharacterized protein</fullName>
    </submittedName>
</protein>
<accession>A0A9W8UQV8</accession>
<gene>
    <name evidence="1" type="ORF">LMH87_008422</name>
</gene>
<dbReference type="EMBL" id="JAJHUN010000005">
    <property type="protein sequence ID" value="KAJ4159524.1"/>
    <property type="molecule type" value="Genomic_DNA"/>
</dbReference>
<dbReference type="GeneID" id="80895581"/>
<dbReference type="KEGG" id="amus:LMH87_008422"/>
<evidence type="ECO:0000313" key="1">
    <source>
        <dbReference type="EMBL" id="KAJ4159524.1"/>
    </source>
</evidence>
<comment type="caution">
    <text evidence="1">The sequence shown here is derived from an EMBL/GenBank/DDBJ whole genome shotgun (WGS) entry which is preliminary data.</text>
</comment>
<evidence type="ECO:0000313" key="2">
    <source>
        <dbReference type="Proteomes" id="UP001144673"/>
    </source>
</evidence>
<dbReference type="RefSeq" id="XP_056057523.1">
    <property type="nucleotide sequence ID" value="XM_056198203.1"/>
</dbReference>
<reference evidence="1" key="1">
    <citation type="journal article" date="2023" name="Access Microbiol">
        <title>De-novo genome assembly for Akanthomyces muscarius, a biocontrol agent of insect agricultural pests.</title>
        <authorList>
            <person name="Erdos Z."/>
            <person name="Studholme D.J."/>
            <person name="Raymond B."/>
            <person name="Sharma M."/>
        </authorList>
    </citation>
    <scope>NUCLEOTIDE SEQUENCE</scope>
    <source>
        <strain evidence="1">Ve6</strain>
    </source>
</reference>
<proteinExistence type="predicted"/>
<sequence length="138" mass="15286">MSVVEGLFLFEYIALSIRHSSFWGWFSGRLCILPPRSIVFDPLVASGSPHCTVAAQFASPPTNRPTSFPPSYTLHDHSPSSAVARYPFASTSVSDCCNFAWFGCWNIAQTLFLLRLSLSVVLPISPILEPFGRLPLMY</sequence>